<accession>A0A1I8A5M2</accession>
<name>A0A1I8A5M2_9BILA</name>
<proteinExistence type="predicted"/>
<keyword evidence="1" id="KW-1185">Reference proteome</keyword>
<dbReference type="Proteomes" id="UP000095287">
    <property type="component" value="Unplaced"/>
</dbReference>
<evidence type="ECO:0000313" key="2">
    <source>
        <dbReference type="WBParaSite" id="L893_g33259.t1"/>
    </source>
</evidence>
<protein>
    <submittedName>
        <fullName evidence="2">FAT domain-containing protein</fullName>
    </submittedName>
</protein>
<evidence type="ECO:0000313" key="1">
    <source>
        <dbReference type="Proteomes" id="UP000095287"/>
    </source>
</evidence>
<organism evidence="1 2">
    <name type="scientific">Steinernema glaseri</name>
    <dbReference type="NCBI Taxonomy" id="37863"/>
    <lineage>
        <taxon>Eukaryota</taxon>
        <taxon>Metazoa</taxon>
        <taxon>Ecdysozoa</taxon>
        <taxon>Nematoda</taxon>
        <taxon>Chromadorea</taxon>
        <taxon>Rhabditida</taxon>
        <taxon>Tylenchina</taxon>
        <taxon>Panagrolaimomorpha</taxon>
        <taxon>Strongyloidoidea</taxon>
        <taxon>Steinernematidae</taxon>
        <taxon>Steinernema</taxon>
    </lineage>
</organism>
<dbReference type="WBParaSite" id="L893_g33259.t1">
    <property type="protein sequence ID" value="L893_g33259.t1"/>
    <property type="gene ID" value="L893_g33259"/>
</dbReference>
<reference evidence="2" key="1">
    <citation type="submission" date="2016-11" db="UniProtKB">
        <authorList>
            <consortium name="WormBaseParasite"/>
        </authorList>
    </citation>
    <scope>IDENTIFICATION</scope>
</reference>
<dbReference type="AlphaFoldDB" id="A0A1I8A5M2"/>
<sequence length="112" mass="12629">MAYFLQLLGGRRLGDLLLQRGDEPYSLLLHLLHHLNSLPSLNFASQLIKPVVDLLLLPLHHRQLLPSQAVYKYQESGYLILCPPWVSSVTLRATCILVRCSGTSSTTLTSFW</sequence>